<evidence type="ECO:0000313" key="1">
    <source>
        <dbReference type="EMBL" id="MFD0796727.1"/>
    </source>
</evidence>
<comment type="caution">
    <text evidence="1">The sequence shown here is derived from an EMBL/GenBank/DDBJ whole genome shotgun (WGS) entry which is preliminary data.</text>
</comment>
<gene>
    <name evidence="1" type="ORF">ACFQZJ_04590</name>
</gene>
<proteinExistence type="predicted"/>
<dbReference type="PROSITE" id="PS51257">
    <property type="entry name" value="PROKAR_LIPOPROTEIN"/>
    <property type="match status" value="1"/>
</dbReference>
<protein>
    <recommendedName>
        <fullName evidence="3">Lipocalin-like domain-containing protein</fullName>
    </recommendedName>
</protein>
<dbReference type="Proteomes" id="UP001597012">
    <property type="component" value="Unassembled WGS sequence"/>
</dbReference>
<evidence type="ECO:0000313" key="2">
    <source>
        <dbReference type="Proteomes" id="UP001597012"/>
    </source>
</evidence>
<evidence type="ECO:0008006" key="3">
    <source>
        <dbReference type="Google" id="ProtNLM"/>
    </source>
</evidence>
<accession>A0ABW3B071</accession>
<dbReference type="EMBL" id="JBHTHY010000003">
    <property type="protein sequence ID" value="MFD0796727.1"/>
    <property type="molecule type" value="Genomic_DNA"/>
</dbReference>
<reference evidence="2" key="1">
    <citation type="journal article" date="2019" name="Int. J. Syst. Evol. Microbiol.">
        <title>The Global Catalogue of Microorganisms (GCM) 10K type strain sequencing project: providing services to taxonomists for standard genome sequencing and annotation.</title>
        <authorList>
            <consortium name="The Broad Institute Genomics Platform"/>
            <consortium name="The Broad Institute Genome Sequencing Center for Infectious Disease"/>
            <person name="Wu L."/>
            <person name="Ma J."/>
        </authorList>
    </citation>
    <scope>NUCLEOTIDE SEQUENCE [LARGE SCALE GENOMIC DNA]</scope>
    <source>
        <strain evidence="2">CCUG 61948</strain>
    </source>
</reference>
<sequence length="586" mass="66528">MKKFQRVTTYLPFLFLTITLLSCQDEFEEVTLSEETTAITLSSVTATLMKNTATKDGSFDNIVDGASCIDIKFPYTVTVNGLDVIIDSLEDLQVIEQVFDAAQDDENILEIIFPITITQADFTEIALNGLEEFRKLAAECTEGGADEDIECIDFIYPITLFTFDVDLEQTGSIVAENDKDLRLFFSGLKEGDLASVDFPISLKLYDGTSIEVNSNEELTRTLEGARDACDEDDDDDYNDDDFDKERLNNYLTECPWFVREVKRDGRLQTEQYVGYLMNFATDGTVTVRNGDDADLNGSWGTSVSDKGILVQLNFDTLVDFNLEWLIYDIGEGKIKLYESPENRIIMHSACDIYSNSPDNLRALLIECSWIIKRVKNNGSQINRLLGYEFQFKPDGVVTLSNRETVSEGAWEITTNQEGRLVMAIVMGEEPSVSFEWLLSDLEDRRLQFNIEGTRYEIILVRDCEAQDEEDKDVGFLTTIFNETEWKIAYAEENGDDTTQMYDDVALYMDRNGSLEVRSLNGEVYSTGIWFAYRNAEFKLELIIAFSPGSNYLPLANDYVLLDIAENRLELKHQNDGGGYDKLILER</sequence>
<dbReference type="RefSeq" id="WP_379932633.1">
    <property type="nucleotide sequence ID" value="NZ_JBHTHY010000003.1"/>
</dbReference>
<keyword evidence="2" id="KW-1185">Reference proteome</keyword>
<name>A0ABW3B071_9FLAO</name>
<organism evidence="1 2">
    <name type="scientific">Maribacter chungangensis</name>
    <dbReference type="NCBI Taxonomy" id="1069117"/>
    <lineage>
        <taxon>Bacteria</taxon>
        <taxon>Pseudomonadati</taxon>
        <taxon>Bacteroidota</taxon>
        <taxon>Flavobacteriia</taxon>
        <taxon>Flavobacteriales</taxon>
        <taxon>Flavobacteriaceae</taxon>
        <taxon>Maribacter</taxon>
    </lineage>
</organism>